<dbReference type="Gene3D" id="3.40.50.300">
    <property type="entry name" value="P-loop containing nucleotide triphosphate hydrolases"/>
    <property type="match status" value="1"/>
</dbReference>
<evidence type="ECO:0000313" key="8">
    <source>
        <dbReference type="EMBL" id="HIR94102.1"/>
    </source>
</evidence>
<evidence type="ECO:0000259" key="7">
    <source>
        <dbReference type="Pfam" id="PF02562"/>
    </source>
</evidence>
<dbReference type="Pfam" id="PF02562">
    <property type="entry name" value="PhoH"/>
    <property type="match status" value="1"/>
</dbReference>
<dbReference type="FunFam" id="3.40.50.300:FF:000013">
    <property type="entry name" value="PhoH family ATPase"/>
    <property type="match status" value="1"/>
</dbReference>
<evidence type="ECO:0000256" key="4">
    <source>
        <dbReference type="ARBA" id="ARBA00022741"/>
    </source>
</evidence>
<gene>
    <name evidence="8" type="ORF">IAB98_11855</name>
</gene>
<keyword evidence="3" id="KW-0963">Cytoplasm</keyword>
<evidence type="ECO:0000256" key="1">
    <source>
        <dbReference type="ARBA" id="ARBA00004496"/>
    </source>
</evidence>
<reference evidence="8" key="2">
    <citation type="journal article" date="2021" name="PeerJ">
        <title>Extensive microbial diversity within the chicken gut microbiome revealed by metagenomics and culture.</title>
        <authorList>
            <person name="Gilroy R."/>
            <person name="Ravi A."/>
            <person name="Getino M."/>
            <person name="Pursley I."/>
            <person name="Horton D.L."/>
            <person name="Alikhan N.F."/>
            <person name="Baker D."/>
            <person name="Gharbi K."/>
            <person name="Hall N."/>
            <person name="Watson M."/>
            <person name="Adriaenssens E.M."/>
            <person name="Foster-Nyarko E."/>
            <person name="Jarju S."/>
            <person name="Secka A."/>
            <person name="Antonio M."/>
            <person name="Oren A."/>
            <person name="Chaudhuri R.R."/>
            <person name="La Ragione R."/>
            <person name="Hildebrand F."/>
            <person name="Pallen M.J."/>
        </authorList>
    </citation>
    <scope>NUCLEOTIDE SEQUENCE</scope>
    <source>
        <strain evidence="8">ChiSxjej1B13-7041</strain>
    </source>
</reference>
<reference evidence="8" key="1">
    <citation type="submission" date="2020-10" db="EMBL/GenBank/DDBJ databases">
        <authorList>
            <person name="Gilroy R."/>
        </authorList>
    </citation>
    <scope>NUCLEOTIDE SEQUENCE</scope>
    <source>
        <strain evidence="8">ChiSxjej1B13-7041</strain>
    </source>
</reference>
<dbReference type="InterPro" id="IPR027417">
    <property type="entry name" value="P-loop_NTPase"/>
</dbReference>
<evidence type="ECO:0000256" key="2">
    <source>
        <dbReference type="ARBA" id="ARBA00010393"/>
    </source>
</evidence>
<dbReference type="AlphaFoldDB" id="A0A9D1ELX9"/>
<dbReference type="PANTHER" id="PTHR30473">
    <property type="entry name" value="PROTEIN PHOH"/>
    <property type="match status" value="1"/>
</dbReference>
<keyword evidence="4" id="KW-0547">Nucleotide-binding</keyword>
<accession>A0A9D1ELX9</accession>
<protein>
    <recommendedName>
        <fullName evidence="6">PhoH-like protein</fullName>
    </recommendedName>
</protein>
<comment type="subcellular location">
    <subcellularLocation>
        <location evidence="1">Cytoplasm</location>
    </subcellularLocation>
</comment>
<comment type="caution">
    <text evidence="8">The sequence shown here is derived from an EMBL/GenBank/DDBJ whole genome shotgun (WGS) entry which is preliminary data.</text>
</comment>
<comment type="similarity">
    <text evidence="2">Belongs to the PhoH family.</text>
</comment>
<dbReference type="EMBL" id="DVHU01000106">
    <property type="protein sequence ID" value="HIR94102.1"/>
    <property type="molecule type" value="Genomic_DNA"/>
</dbReference>
<dbReference type="PANTHER" id="PTHR30473:SF1">
    <property type="entry name" value="PHOH-LIKE PROTEIN"/>
    <property type="match status" value="1"/>
</dbReference>
<sequence>MEIKQIEFDDLVKQQAVFGPQDHLAKSIEKFFSVSIVARGSSVEITGETGKNVELAESVLNSLMELYDKGDELTKGTVHRLMEEAYAGSLDETVRAMDSVVILNNRGVPVKCKTPGQQRYVQALRESTVTLCIGPAGTGKTYLAIAQAAKELRDGEIDRIIMSRPAIEAGEERLGFLPGDLAQKVDPYLRPLYDALNDIMGMEKAEKLRERGIIEIAPLAYMRGRTLSRSRVIIDESQNASLMTLKMALTRLGEGSKMVLTGDVTQIDLPHASDSGLQKCAEILQPIEGISVTKLSNRDVVRNKIVRDIVKAFEKEEQRREEKEKAFSRKKRLYK</sequence>
<name>A0A9D1ELX9_9FIRM</name>
<evidence type="ECO:0000256" key="6">
    <source>
        <dbReference type="ARBA" id="ARBA00039970"/>
    </source>
</evidence>
<dbReference type="Proteomes" id="UP000886841">
    <property type="component" value="Unassembled WGS sequence"/>
</dbReference>
<proteinExistence type="inferred from homology"/>
<dbReference type="SUPFAM" id="SSF52540">
    <property type="entry name" value="P-loop containing nucleoside triphosphate hydrolases"/>
    <property type="match status" value="1"/>
</dbReference>
<dbReference type="InterPro" id="IPR003714">
    <property type="entry name" value="PhoH"/>
</dbReference>
<feature type="domain" description="PhoH-like protein" evidence="7">
    <location>
        <begin position="110"/>
        <end position="314"/>
    </location>
</feature>
<evidence type="ECO:0000256" key="5">
    <source>
        <dbReference type="ARBA" id="ARBA00022840"/>
    </source>
</evidence>
<keyword evidence="5" id="KW-0067">ATP-binding</keyword>
<dbReference type="InterPro" id="IPR051451">
    <property type="entry name" value="PhoH2-like"/>
</dbReference>
<dbReference type="GO" id="GO:0005829">
    <property type="term" value="C:cytosol"/>
    <property type="evidence" value="ECO:0007669"/>
    <property type="project" value="TreeGrafter"/>
</dbReference>
<evidence type="ECO:0000313" key="9">
    <source>
        <dbReference type="Proteomes" id="UP000886841"/>
    </source>
</evidence>
<evidence type="ECO:0000256" key="3">
    <source>
        <dbReference type="ARBA" id="ARBA00022490"/>
    </source>
</evidence>
<dbReference type="GO" id="GO:0005524">
    <property type="term" value="F:ATP binding"/>
    <property type="evidence" value="ECO:0007669"/>
    <property type="project" value="UniProtKB-KW"/>
</dbReference>
<organism evidence="8 9">
    <name type="scientific">Candidatus Egerieimonas intestinavium</name>
    <dbReference type="NCBI Taxonomy" id="2840777"/>
    <lineage>
        <taxon>Bacteria</taxon>
        <taxon>Bacillati</taxon>
        <taxon>Bacillota</taxon>
        <taxon>Clostridia</taxon>
        <taxon>Lachnospirales</taxon>
        <taxon>Lachnospiraceae</taxon>
        <taxon>Lachnospiraceae incertae sedis</taxon>
        <taxon>Candidatus Egerieimonas</taxon>
    </lineage>
</organism>